<dbReference type="InterPro" id="IPR010390">
    <property type="entry name" value="ABC-2_transporter-like"/>
</dbReference>
<dbReference type="RefSeq" id="WP_023554137.1">
    <property type="nucleotide sequence ID" value="NZ_KI629782.1"/>
</dbReference>
<dbReference type="Proteomes" id="UP000017973">
    <property type="component" value="Unassembled WGS sequence"/>
</dbReference>
<feature type="transmembrane region" description="Helical" evidence="1">
    <location>
        <begin position="181"/>
        <end position="208"/>
    </location>
</feature>
<dbReference type="STRING" id="1408254.T458_00180"/>
<dbReference type="HOGENOM" id="CLU_084465_0_0_9"/>
<evidence type="ECO:0000313" key="3">
    <source>
        <dbReference type="Proteomes" id="UP000017973"/>
    </source>
</evidence>
<comment type="caution">
    <text evidence="2">The sequence shown here is derived from an EMBL/GenBank/DDBJ whole genome shotgun (WGS) entry which is preliminary data.</text>
</comment>
<organism evidence="2 3">
    <name type="scientific">Brevibacillus panacihumi W25</name>
    <dbReference type="NCBI Taxonomy" id="1408254"/>
    <lineage>
        <taxon>Bacteria</taxon>
        <taxon>Bacillati</taxon>
        <taxon>Bacillota</taxon>
        <taxon>Bacilli</taxon>
        <taxon>Bacillales</taxon>
        <taxon>Paenibacillaceae</taxon>
        <taxon>Brevibacillus</taxon>
    </lineage>
</organism>
<keyword evidence="1" id="KW-0812">Transmembrane</keyword>
<dbReference type="PANTHER" id="PTHR36832:SF1">
    <property type="entry name" value="SLR1174 PROTEIN"/>
    <property type="match status" value="1"/>
</dbReference>
<name>V6MB36_9BACL</name>
<feature type="transmembrane region" description="Helical" evidence="1">
    <location>
        <begin position="20"/>
        <end position="40"/>
    </location>
</feature>
<feature type="transmembrane region" description="Helical" evidence="1">
    <location>
        <begin position="228"/>
        <end position="250"/>
    </location>
</feature>
<keyword evidence="1" id="KW-1133">Transmembrane helix</keyword>
<dbReference type="EMBL" id="AYJU01000001">
    <property type="protein sequence ID" value="EST55791.1"/>
    <property type="molecule type" value="Genomic_DNA"/>
</dbReference>
<reference evidence="2 3" key="1">
    <citation type="journal article" date="2014" name="Genome Announc.">
        <title>Draft Genome Sequence of Brevibacillus panacihumi Strain W25, a Halotolerant Hydrocarbon-Degrading Bacterium.</title>
        <authorList>
            <person name="Wang X."/>
            <person name="Jin D."/>
            <person name="Zhou L."/>
            <person name="Wu L."/>
            <person name="An W."/>
            <person name="Chen Y."/>
            <person name="Zhao L."/>
        </authorList>
    </citation>
    <scope>NUCLEOTIDE SEQUENCE [LARGE SCALE GENOMIC DNA]</scope>
    <source>
        <strain evidence="2 3">W25</strain>
    </source>
</reference>
<dbReference type="PATRIC" id="fig|1408254.3.peg.37"/>
<dbReference type="PANTHER" id="PTHR36832">
    <property type="entry name" value="SLR1174 PROTEIN-RELATED"/>
    <property type="match status" value="1"/>
</dbReference>
<accession>V6MB36</accession>
<evidence type="ECO:0008006" key="4">
    <source>
        <dbReference type="Google" id="ProtNLM"/>
    </source>
</evidence>
<dbReference type="eggNOG" id="COG4587">
    <property type="taxonomic scope" value="Bacteria"/>
</dbReference>
<feature type="transmembrane region" description="Helical" evidence="1">
    <location>
        <begin position="60"/>
        <end position="84"/>
    </location>
</feature>
<evidence type="ECO:0000313" key="2">
    <source>
        <dbReference type="EMBL" id="EST55791.1"/>
    </source>
</evidence>
<evidence type="ECO:0000256" key="1">
    <source>
        <dbReference type="SAM" id="Phobius"/>
    </source>
</evidence>
<keyword evidence="1" id="KW-0472">Membrane</keyword>
<keyword evidence="3" id="KW-1185">Reference proteome</keyword>
<dbReference type="AlphaFoldDB" id="V6MB36"/>
<dbReference type="Pfam" id="PF06182">
    <property type="entry name" value="ABC2_membrane_6"/>
    <property type="match status" value="1"/>
</dbReference>
<protein>
    <recommendedName>
        <fullName evidence="4">ABC transporter permease</fullName>
    </recommendedName>
</protein>
<gene>
    <name evidence="2" type="ORF">T458_00180</name>
</gene>
<sequence length="262" mass="29511">MQKYWKLLLSQVKLDTAYSLRFWAGSITSVIRLVMLYAFWQAVYENRTTIVDISLEQMLTYSVLAVLLSSYIAGAGTQLAAGVLNGDVAIELMRPYDYINKLISLDLGSKLTSIIRETLPMLVVALLFIGIHAPHSWEHALLFLFSTLTGILIGAQIDLVVGLLSFWTINISGLRILRASFLLFFSGTLVPITLFPQWLQIVCTYMPFPSMVFVPVSIYTGQIQGADIYPAIGLQLFWLLVCWMVSRLFWLLAKRRITIFGG</sequence>
<feature type="transmembrane region" description="Helical" evidence="1">
    <location>
        <begin position="143"/>
        <end position="169"/>
    </location>
</feature>
<feature type="transmembrane region" description="Helical" evidence="1">
    <location>
        <begin position="119"/>
        <end position="137"/>
    </location>
</feature>
<proteinExistence type="predicted"/>
<dbReference type="OrthoDB" id="8582979at2"/>